<dbReference type="SUPFAM" id="SSF46689">
    <property type="entry name" value="Homeodomain-like"/>
    <property type="match status" value="1"/>
</dbReference>
<dbReference type="Proteomes" id="UP000246569">
    <property type="component" value="Unassembled WGS sequence"/>
</dbReference>
<feature type="domain" description="HTH rpiR-type" evidence="4">
    <location>
        <begin position="1"/>
        <end position="75"/>
    </location>
</feature>
<evidence type="ECO:0000259" key="4">
    <source>
        <dbReference type="PROSITE" id="PS51071"/>
    </source>
</evidence>
<dbReference type="Pfam" id="PF01380">
    <property type="entry name" value="SIS"/>
    <property type="match status" value="1"/>
</dbReference>
<dbReference type="Gene3D" id="3.40.50.10490">
    <property type="entry name" value="Glucose-6-phosphate isomerase like protein, domain 1"/>
    <property type="match status" value="1"/>
</dbReference>
<sequence>MLSRIETLKDQMRRSERKVADCVLARPHEVINDSIATLASKADVSEPTVMRFCRAIGCSGFQEFKLKLAQSLVSGVPYVHSGVAPDDGPQELITKIFESAAASLLRTRSQLDPQRVGQAVDLLSHVRRLEIWGHGASGIVALDAQHKFFRLGPPVVAYTDAHIHAMSAALLEPGDAIIAVSHSGRSKELVASTRLARESGAAVIAITAADSPLAQTATVTLSPAVEEDTGSYIPMSSRIVDLAIIDVLAVGVALRRGPELAQRLEKTKRILTEKHLL</sequence>
<protein>
    <submittedName>
        <fullName evidence="6">RpiR family transcriptional regulator</fullName>
    </submittedName>
</protein>
<keyword evidence="3" id="KW-0804">Transcription</keyword>
<dbReference type="GO" id="GO:0003700">
    <property type="term" value="F:DNA-binding transcription factor activity"/>
    <property type="evidence" value="ECO:0007669"/>
    <property type="project" value="InterPro"/>
</dbReference>
<gene>
    <name evidence="6" type="ORF">C7443_102362</name>
</gene>
<organism evidence="6 7">
    <name type="scientific">Plasticicumulans acidivorans</name>
    <dbReference type="NCBI Taxonomy" id="886464"/>
    <lineage>
        <taxon>Bacteria</taxon>
        <taxon>Pseudomonadati</taxon>
        <taxon>Pseudomonadota</taxon>
        <taxon>Gammaproteobacteria</taxon>
        <taxon>Candidatus Competibacteraceae</taxon>
        <taxon>Plasticicumulans</taxon>
    </lineage>
</organism>
<dbReference type="InterPro" id="IPR035472">
    <property type="entry name" value="RpiR-like_SIS"/>
</dbReference>
<dbReference type="EMBL" id="QGTJ01000002">
    <property type="protein sequence ID" value="PWV64709.1"/>
    <property type="molecule type" value="Genomic_DNA"/>
</dbReference>
<evidence type="ECO:0000259" key="5">
    <source>
        <dbReference type="PROSITE" id="PS51464"/>
    </source>
</evidence>
<dbReference type="PROSITE" id="PS51071">
    <property type="entry name" value="HTH_RPIR"/>
    <property type="match status" value="1"/>
</dbReference>
<feature type="domain" description="SIS" evidence="5">
    <location>
        <begin position="119"/>
        <end position="258"/>
    </location>
</feature>
<evidence type="ECO:0000313" key="6">
    <source>
        <dbReference type="EMBL" id="PWV64709.1"/>
    </source>
</evidence>
<dbReference type="Gene3D" id="1.10.10.10">
    <property type="entry name" value="Winged helix-like DNA-binding domain superfamily/Winged helix DNA-binding domain"/>
    <property type="match status" value="1"/>
</dbReference>
<dbReference type="InterPro" id="IPR001347">
    <property type="entry name" value="SIS_dom"/>
</dbReference>
<dbReference type="GO" id="GO:0097367">
    <property type="term" value="F:carbohydrate derivative binding"/>
    <property type="evidence" value="ECO:0007669"/>
    <property type="project" value="InterPro"/>
</dbReference>
<dbReference type="GO" id="GO:1901135">
    <property type="term" value="P:carbohydrate derivative metabolic process"/>
    <property type="evidence" value="ECO:0007669"/>
    <property type="project" value="InterPro"/>
</dbReference>
<evidence type="ECO:0000313" key="7">
    <source>
        <dbReference type="Proteomes" id="UP000246569"/>
    </source>
</evidence>
<comment type="caution">
    <text evidence="6">The sequence shown here is derived from an EMBL/GenBank/DDBJ whole genome shotgun (WGS) entry which is preliminary data.</text>
</comment>
<dbReference type="InterPro" id="IPR047640">
    <property type="entry name" value="RpiR-like"/>
</dbReference>
<dbReference type="NCBIfam" id="NF008451">
    <property type="entry name" value="PRK11302.1"/>
    <property type="match status" value="1"/>
</dbReference>
<dbReference type="InterPro" id="IPR046348">
    <property type="entry name" value="SIS_dom_sf"/>
</dbReference>
<dbReference type="PROSITE" id="PS51464">
    <property type="entry name" value="SIS"/>
    <property type="match status" value="1"/>
</dbReference>
<keyword evidence="2" id="KW-0238">DNA-binding</keyword>
<keyword evidence="1" id="KW-0805">Transcription regulation</keyword>
<dbReference type="RefSeq" id="WP_110017342.1">
    <property type="nucleotide sequence ID" value="NZ_QGTJ01000002.1"/>
</dbReference>
<proteinExistence type="predicted"/>
<name>A0A317MYE2_9GAMM</name>
<dbReference type="AlphaFoldDB" id="A0A317MYE2"/>
<dbReference type="PANTHER" id="PTHR30514">
    <property type="entry name" value="GLUCOKINASE"/>
    <property type="match status" value="1"/>
</dbReference>
<dbReference type="SUPFAM" id="SSF53697">
    <property type="entry name" value="SIS domain"/>
    <property type="match status" value="1"/>
</dbReference>
<reference evidence="6 7" key="1">
    <citation type="submission" date="2018-05" db="EMBL/GenBank/DDBJ databases">
        <title>Genomic Encyclopedia of Type Strains, Phase IV (KMG-IV): sequencing the most valuable type-strain genomes for metagenomic binning, comparative biology and taxonomic classification.</title>
        <authorList>
            <person name="Goeker M."/>
        </authorList>
    </citation>
    <scope>NUCLEOTIDE SEQUENCE [LARGE SCALE GENOMIC DNA]</scope>
    <source>
        <strain evidence="6 7">DSM 23606</strain>
    </source>
</reference>
<dbReference type="CDD" id="cd05013">
    <property type="entry name" value="SIS_RpiR"/>
    <property type="match status" value="1"/>
</dbReference>
<dbReference type="Pfam" id="PF01418">
    <property type="entry name" value="HTH_6"/>
    <property type="match status" value="1"/>
</dbReference>
<dbReference type="PANTHER" id="PTHR30514:SF1">
    <property type="entry name" value="HTH-TYPE TRANSCRIPTIONAL REGULATOR HEXR-RELATED"/>
    <property type="match status" value="1"/>
</dbReference>
<evidence type="ECO:0000256" key="3">
    <source>
        <dbReference type="ARBA" id="ARBA00023163"/>
    </source>
</evidence>
<dbReference type="OrthoDB" id="257751at2"/>
<keyword evidence="7" id="KW-1185">Reference proteome</keyword>
<accession>A0A317MYE2</accession>
<evidence type="ECO:0000256" key="2">
    <source>
        <dbReference type="ARBA" id="ARBA00023125"/>
    </source>
</evidence>
<dbReference type="InterPro" id="IPR036388">
    <property type="entry name" value="WH-like_DNA-bd_sf"/>
</dbReference>
<dbReference type="InterPro" id="IPR000281">
    <property type="entry name" value="HTH_RpiR"/>
</dbReference>
<evidence type="ECO:0000256" key="1">
    <source>
        <dbReference type="ARBA" id="ARBA00023015"/>
    </source>
</evidence>
<dbReference type="FunFam" id="1.10.10.10:FF:000060">
    <property type="entry name" value="DNA-binding transcriptional regulator HexR"/>
    <property type="match status" value="1"/>
</dbReference>
<dbReference type="GO" id="GO:0003677">
    <property type="term" value="F:DNA binding"/>
    <property type="evidence" value="ECO:0007669"/>
    <property type="project" value="UniProtKB-KW"/>
</dbReference>
<dbReference type="InterPro" id="IPR009057">
    <property type="entry name" value="Homeodomain-like_sf"/>
</dbReference>